<feature type="domain" description="Adenylosuccinate lyase PurB C-terminal" evidence="3">
    <location>
        <begin position="2"/>
        <end position="87"/>
    </location>
</feature>
<dbReference type="AlphaFoldDB" id="X1R503"/>
<reference evidence="4" key="1">
    <citation type="journal article" date="2014" name="Front. Microbiol.">
        <title>High frequency of phylogenetically diverse reductive dehalogenase-homologous genes in deep subseafloor sedimentary metagenomes.</title>
        <authorList>
            <person name="Kawai M."/>
            <person name="Futagami T."/>
            <person name="Toyoda A."/>
            <person name="Takaki Y."/>
            <person name="Nishi S."/>
            <person name="Hori S."/>
            <person name="Arai W."/>
            <person name="Tsubouchi T."/>
            <person name="Morono Y."/>
            <person name="Uchiyama I."/>
            <person name="Ito T."/>
            <person name="Fujiyama A."/>
            <person name="Inagaki F."/>
            <person name="Takami H."/>
        </authorList>
    </citation>
    <scope>NUCLEOTIDE SEQUENCE</scope>
    <source>
        <strain evidence="4">Expedition CK06-06</strain>
    </source>
</reference>
<dbReference type="Gene3D" id="1.10.40.30">
    <property type="entry name" value="Fumarase/aspartase (C-terminal domain)"/>
    <property type="match status" value="1"/>
</dbReference>
<gene>
    <name evidence="4" type="ORF">S06H3_59004</name>
</gene>
<dbReference type="Pfam" id="PF08328">
    <property type="entry name" value="ASL_C"/>
    <property type="match status" value="1"/>
</dbReference>
<dbReference type="InterPro" id="IPR047136">
    <property type="entry name" value="PurB_bact"/>
</dbReference>
<evidence type="ECO:0000259" key="3">
    <source>
        <dbReference type="Pfam" id="PF08328"/>
    </source>
</evidence>
<dbReference type="GO" id="GO:0004018">
    <property type="term" value="F:N6-(1,2-dicarboxyethyl)AMP AMP-lyase (fumarate-forming) activity"/>
    <property type="evidence" value="ECO:0007669"/>
    <property type="project" value="InterPro"/>
</dbReference>
<dbReference type="GO" id="GO:0006188">
    <property type="term" value="P:IMP biosynthetic process"/>
    <property type="evidence" value="ECO:0007669"/>
    <property type="project" value="InterPro"/>
</dbReference>
<sequence length="96" mass="10932">SALKGLSKIVVDETRVIEEVEKNPQVIAEAIQTILRRENVEKAYEQLRELTRGKKVTMNDFYKFIDGLDISDGVKVKLKQITPKNYTGIAKLLVEI</sequence>
<dbReference type="SUPFAM" id="SSF48557">
    <property type="entry name" value="L-aspartase-like"/>
    <property type="match status" value="1"/>
</dbReference>
<evidence type="ECO:0000256" key="2">
    <source>
        <dbReference type="ARBA" id="ARBA00004734"/>
    </source>
</evidence>
<evidence type="ECO:0000313" key="4">
    <source>
        <dbReference type="EMBL" id="GAI58205.1"/>
    </source>
</evidence>
<evidence type="ECO:0000256" key="1">
    <source>
        <dbReference type="ARBA" id="ARBA00004706"/>
    </source>
</evidence>
<accession>X1R503</accession>
<protein>
    <recommendedName>
        <fullName evidence="3">Adenylosuccinate lyase PurB C-terminal domain-containing protein</fullName>
    </recommendedName>
</protein>
<comment type="pathway">
    <text evidence="1">Purine metabolism; IMP biosynthesis via de novo pathway; 5-amino-1-(5-phospho-D-ribosyl)imidazole-4-carboxamide from 5-amino-1-(5-phospho-D-ribosyl)imidazole-4-carboxylate: step 2/2.</text>
</comment>
<organism evidence="4">
    <name type="scientific">marine sediment metagenome</name>
    <dbReference type="NCBI Taxonomy" id="412755"/>
    <lineage>
        <taxon>unclassified sequences</taxon>
        <taxon>metagenomes</taxon>
        <taxon>ecological metagenomes</taxon>
    </lineage>
</organism>
<dbReference type="PANTHER" id="PTHR43411:SF1">
    <property type="entry name" value="ADENYLOSUCCINATE LYASE"/>
    <property type="match status" value="1"/>
</dbReference>
<feature type="non-terminal residue" evidence="4">
    <location>
        <position position="1"/>
    </location>
</feature>
<dbReference type="InterPro" id="IPR008948">
    <property type="entry name" value="L-Aspartase-like"/>
</dbReference>
<proteinExistence type="predicted"/>
<comment type="pathway">
    <text evidence="2">Purine metabolism; AMP biosynthesis via de novo pathway; AMP from IMP: step 2/2.</text>
</comment>
<dbReference type="EMBL" id="BARV01038271">
    <property type="protein sequence ID" value="GAI58205.1"/>
    <property type="molecule type" value="Genomic_DNA"/>
</dbReference>
<dbReference type="PANTHER" id="PTHR43411">
    <property type="entry name" value="ADENYLOSUCCINATE LYASE"/>
    <property type="match status" value="1"/>
</dbReference>
<name>X1R503_9ZZZZ</name>
<dbReference type="InterPro" id="IPR013539">
    <property type="entry name" value="PurB_C"/>
</dbReference>
<dbReference type="Gene3D" id="1.20.200.10">
    <property type="entry name" value="Fumarase/aspartase (Central domain)"/>
    <property type="match status" value="1"/>
</dbReference>
<comment type="caution">
    <text evidence="4">The sequence shown here is derived from an EMBL/GenBank/DDBJ whole genome shotgun (WGS) entry which is preliminary data.</text>
</comment>